<comment type="caution">
    <text evidence="1">The sequence shown here is derived from an EMBL/GenBank/DDBJ whole genome shotgun (WGS) entry which is preliminary data.</text>
</comment>
<organism evidence="1 2">
    <name type="scientific">Azorhizobium oxalatiphilum</name>
    <dbReference type="NCBI Taxonomy" id="980631"/>
    <lineage>
        <taxon>Bacteria</taxon>
        <taxon>Pseudomonadati</taxon>
        <taxon>Pseudomonadota</taxon>
        <taxon>Alphaproteobacteria</taxon>
        <taxon>Hyphomicrobiales</taxon>
        <taxon>Xanthobacteraceae</taxon>
        <taxon>Azorhizobium</taxon>
    </lineage>
</organism>
<dbReference type="CDD" id="cd02440">
    <property type="entry name" value="AdoMet_MTases"/>
    <property type="match status" value="1"/>
</dbReference>
<reference evidence="1" key="1">
    <citation type="journal article" date="2014" name="Int. J. Syst. Evol. Microbiol.">
        <title>Complete genome sequence of Corynebacterium casei LMG S-19264T (=DSM 44701T), isolated from a smear-ripened cheese.</title>
        <authorList>
            <consortium name="US DOE Joint Genome Institute (JGI-PGF)"/>
            <person name="Walter F."/>
            <person name="Albersmeier A."/>
            <person name="Kalinowski J."/>
            <person name="Ruckert C."/>
        </authorList>
    </citation>
    <scope>NUCLEOTIDE SEQUENCE</scope>
    <source>
        <strain evidence="1">CCM 7897</strain>
    </source>
</reference>
<dbReference type="AlphaFoldDB" id="A0A917CAG2"/>
<evidence type="ECO:0000313" key="1">
    <source>
        <dbReference type="EMBL" id="GGF80180.1"/>
    </source>
</evidence>
<dbReference type="Proteomes" id="UP000606044">
    <property type="component" value="Unassembled WGS sequence"/>
</dbReference>
<accession>A0A917CAG2</accession>
<sequence>MDHNELMALLRLTNESAQPNINALSFRLRNLDAMALNLKFFGYELAKALAAGLPHRPDLAPAPVGLKSKPSTQADMESDWAAYWCGQLNIPVVFHRKIWEFAFMLQALWERDLLKEGMRGVGFGCGTEPIPSYLASRGIDVTVTDLAPDESAGRGWSNTNQHTATLEHAFKSDLVSRELFDRHVRLAYVDMNDIPPALRDYDFCWSICALEHLGSIAKGLDFIQNSLDTLKPGGVAVHTTEFNFLNDQETIDNWPTVLFQRQHFQSIAERLRMLGHDVAELDFAIGNKPLDRFIDVPPWEHDMTDYVRSNWGDGHVHLKLSIDGFPSTCFGLIIRKRA</sequence>
<dbReference type="SUPFAM" id="SSF53335">
    <property type="entry name" value="S-adenosyl-L-methionine-dependent methyltransferases"/>
    <property type="match status" value="1"/>
</dbReference>
<dbReference type="InterPro" id="IPR029063">
    <property type="entry name" value="SAM-dependent_MTases_sf"/>
</dbReference>
<evidence type="ECO:0000313" key="2">
    <source>
        <dbReference type="Proteomes" id="UP000606044"/>
    </source>
</evidence>
<keyword evidence="2" id="KW-1185">Reference proteome</keyword>
<name>A0A917CAG2_9HYPH</name>
<protein>
    <submittedName>
        <fullName evidence="1">Uncharacterized protein</fullName>
    </submittedName>
</protein>
<dbReference type="RefSeq" id="WP_188582880.1">
    <property type="nucleotide sequence ID" value="NZ_BMCT01000008.1"/>
</dbReference>
<dbReference type="Gene3D" id="3.40.50.150">
    <property type="entry name" value="Vaccinia Virus protein VP39"/>
    <property type="match status" value="1"/>
</dbReference>
<proteinExistence type="predicted"/>
<reference evidence="1" key="2">
    <citation type="submission" date="2020-09" db="EMBL/GenBank/DDBJ databases">
        <authorList>
            <person name="Sun Q."/>
            <person name="Sedlacek I."/>
        </authorList>
    </citation>
    <scope>NUCLEOTIDE SEQUENCE</scope>
    <source>
        <strain evidence="1">CCM 7897</strain>
    </source>
</reference>
<gene>
    <name evidence="1" type="ORF">GCM10007301_45390</name>
</gene>
<dbReference type="EMBL" id="BMCT01000008">
    <property type="protein sequence ID" value="GGF80180.1"/>
    <property type="molecule type" value="Genomic_DNA"/>
</dbReference>
<dbReference type="Pfam" id="PF13489">
    <property type="entry name" value="Methyltransf_23"/>
    <property type="match status" value="1"/>
</dbReference>